<evidence type="ECO:0000256" key="4">
    <source>
        <dbReference type="ARBA" id="ARBA00023163"/>
    </source>
</evidence>
<comment type="caution">
    <text evidence="6">The sequence shown here is derived from an EMBL/GenBank/DDBJ whole genome shotgun (WGS) entry which is preliminary data.</text>
</comment>
<dbReference type="PANTHER" id="PTHR30537">
    <property type="entry name" value="HTH-TYPE TRANSCRIPTIONAL REGULATOR"/>
    <property type="match status" value="1"/>
</dbReference>
<dbReference type="InterPro" id="IPR058163">
    <property type="entry name" value="LysR-type_TF_proteobact-type"/>
</dbReference>
<evidence type="ECO:0000259" key="5">
    <source>
        <dbReference type="PROSITE" id="PS50931"/>
    </source>
</evidence>
<dbReference type="InterPro" id="IPR000847">
    <property type="entry name" value="LysR_HTH_N"/>
</dbReference>
<evidence type="ECO:0000313" key="6">
    <source>
        <dbReference type="EMBL" id="KRG59642.1"/>
    </source>
</evidence>
<keyword evidence="3" id="KW-0238">DNA-binding</keyword>
<dbReference type="PANTHER" id="PTHR30537:SF74">
    <property type="entry name" value="HTH-TYPE TRANSCRIPTIONAL REGULATOR TRPI"/>
    <property type="match status" value="1"/>
</dbReference>
<dbReference type="RefSeq" id="WP_057663837.1">
    <property type="nucleotide sequence ID" value="NZ_JACIUV010000003.1"/>
</dbReference>
<dbReference type="AlphaFoldDB" id="A0A0R0BZY9"/>
<dbReference type="Proteomes" id="UP000051254">
    <property type="component" value="Unassembled WGS sequence"/>
</dbReference>
<dbReference type="Pfam" id="PF03466">
    <property type="entry name" value="LysR_substrate"/>
    <property type="match status" value="1"/>
</dbReference>
<evidence type="ECO:0000313" key="9">
    <source>
        <dbReference type="Proteomes" id="UP000550609"/>
    </source>
</evidence>
<dbReference type="InterPro" id="IPR036388">
    <property type="entry name" value="WH-like_DNA-bd_sf"/>
</dbReference>
<dbReference type="OrthoDB" id="5526340at2"/>
<dbReference type="GO" id="GO:0003700">
    <property type="term" value="F:DNA-binding transcription factor activity"/>
    <property type="evidence" value="ECO:0007669"/>
    <property type="project" value="InterPro"/>
</dbReference>
<dbReference type="STRING" id="266128.ABB25_03630"/>
<keyword evidence="2" id="KW-0805">Transcription regulation</keyword>
<dbReference type="PATRIC" id="fig|266128.3.peg.2389"/>
<evidence type="ECO:0000256" key="2">
    <source>
        <dbReference type="ARBA" id="ARBA00023015"/>
    </source>
</evidence>
<evidence type="ECO:0000313" key="7">
    <source>
        <dbReference type="EMBL" id="MBB1116850.1"/>
    </source>
</evidence>
<proteinExistence type="inferred from homology"/>
<dbReference type="EMBL" id="LDJH01000006">
    <property type="protein sequence ID" value="KRG59642.1"/>
    <property type="molecule type" value="Genomic_DNA"/>
</dbReference>
<dbReference type="InterPro" id="IPR036390">
    <property type="entry name" value="WH_DNA-bd_sf"/>
</dbReference>
<dbReference type="Gene3D" id="1.10.10.10">
    <property type="entry name" value="Winged helix-like DNA-binding domain superfamily/Winged helix DNA-binding domain"/>
    <property type="match status" value="1"/>
</dbReference>
<dbReference type="PROSITE" id="PS50931">
    <property type="entry name" value="HTH_LYSR"/>
    <property type="match status" value="1"/>
</dbReference>
<sequence>MTQPLPPLTALRAFEATVRLGSVSAAAAELHVTHGAVSRQLQVLEQALGQPLLEKTGRRLSPTPAGQQLQQAATTAFNQLRQSWQALQRRPDDGPLVLGCSGSVLARWMIPRLGRLASDLPELRVHLAVLEGDLAPALEGLDAALLLGQPPWPANWQAHALAEERIGPVFSPQLPGAATLRLAAPSAVLAQPVLHTTSRPQAWPSWLASQQLASTQMQLGAGFAHLYYLLEAAVAGLGVAIAPEPLVADDVASGRLLAPWGFAATGGQWALCTRHNHGDPRLDRLIAWLRRQLAR</sequence>
<comment type="similarity">
    <text evidence="1">Belongs to the LysR transcriptional regulatory family.</text>
</comment>
<dbReference type="Gene3D" id="3.40.190.10">
    <property type="entry name" value="Periplasmic binding protein-like II"/>
    <property type="match status" value="2"/>
</dbReference>
<evidence type="ECO:0000256" key="3">
    <source>
        <dbReference type="ARBA" id="ARBA00023125"/>
    </source>
</evidence>
<organism evidence="6 8">
    <name type="scientific">Stenotrophomonas koreensis</name>
    <dbReference type="NCBI Taxonomy" id="266128"/>
    <lineage>
        <taxon>Bacteria</taxon>
        <taxon>Pseudomonadati</taxon>
        <taxon>Pseudomonadota</taxon>
        <taxon>Gammaproteobacteria</taxon>
        <taxon>Lysobacterales</taxon>
        <taxon>Lysobacteraceae</taxon>
        <taxon>Stenotrophomonas</taxon>
    </lineage>
</organism>
<dbReference type="Pfam" id="PF00126">
    <property type="entry name" value="HTH_1"/>
    <property type="match status" value="1"/>
</dbReference>
<dbReference type="SUPFAM" id="SSF46785">
    <property type="entry name" value="Winged helix' DNA-binding domain"/>
    <property type="match status" value="1"/>
</dbReference>
<dbReference type="GO" id="GO:0006351">
    <property type="term" value="P:DNA-templated transcription"/>
    <property type="evidence" value="ECO:0007669"/>
    <property type="project" value="TreeGrafter"/>
</dbReference>
<dbReference type="GO" id="GO:0043565">
    <property type="term" value="F:sequence-specific DNA binding"/>
    <property type="evidence" value="ECO:0007669"/>
    <property type="project" value="TreeGrafter"/>
</dbReference>
<reference evidence="6 8" key="1">
    <citation type="submission" date="2015-05" db="EMBL/GenBank/DDBJ databases">
        <title>Genome sequencing and analysis of members of genus Stenotrophomonas.</title>
        <authorList>
            <person name="Patil P.P."/>
            <person name="Midha S."/>
            <person name="Patil P.B."/>
        </authorList>
    </citation>
    <scope>NUCLEOTIDE SEQUENCE [LARGE SCALE GENOMIC DNA]</scope>
    <source>
        <strain evidence="6 8">DSM 17805</strain>
    </source>
</reference>
<dbReference type="SUPFAM" id="SSF53850">
    <property type="entry name" value="Periplasmic binding protein-like II"/>
    <property type="match status" value="1"/>
</dbReference>
<gene>
    <name evidence="6" type="ORF">ABB25_03630</name>
    <name evidence="7" type="ORF">H4O09_07295</name>
</gene>
<keyword evidence="8" id="KW-1185">Reference proteome</keyword>
<keyword evidence="4" id="KW-0804">Transcription</keyword>
<accession>A0A7W3UZT6</accession>
<accession>A0A0R0BZY9</accession>
<evidence type="ECO:0000313" key="8">
    <source>
        <dbReference type="Proteomes" id="UP000051254"/>
    </source>
</evidence>
<dbReference type="EMBL" id="JACIUV010000003">
    <property type="protein sequence ID" value="MBB1116850.1"/>
    <property type="molecule type" value="Genomic_DNA"/>
</dbReference>
<dbReference type="Proteomes" id="UP000550609">
    <property type="component" value="Unassembled WGS sequence"/>
</dbReference>
<name>A0A0R0BZY9_9GAMM</name>
<feature type="domain" description="HTH lysR-type" evidence="5">
    <location>
        <begin position="6"/>
        <end position="63"/>
    </location>
</feature>
<evidence type="ECO:0000256" key="1">
    <source>
        <dbReference type="ARBA" id="ARBA00009437"/>
    </source>
</evidence>
<dbReference type="FunFam" id="3.40.190.10:FF:000017">
    <property type="entry name" value="Glycine cleavage system transcriptional activator"/>
    <property type="match status" value="1"/>
</dbReference>
<dbReference type="InterPro" id="IPR005119">
    <property type="entry name" value="LysR_subst-bd"/>
</dbReference>
<protein>
    <submittedName>
        <fullName evidence="7">LysR family transcriptional regulator</fullName>
    </submittedName>
</protein>
<reference evidence="7 9" key="2">
    <citation type="submission" date="2020-08" db="EMBL/GenBank/DDBJ databases">
        <title>Stenotrophomonas sp. W1S232.</title>
        <authorList>
            <person name="Deng Y."/>
        </authorList>
    </citation>
    <scope>NUCLEOTIDE SEQUENCE [LARGE SCALE GENOMIC DNA]</scope>
    <source>
        <strain evidence="7 9">W1S232</strain>
    </source>
</reference>